<dbReference type="Gene3D" id="1.10.400.10">
    <property type="entry name" value="GI Alpha 1, domain 2-like"/>
    <property type="match status" value="1"/>
</dbReference>
<feature type="binding site" evidence="5">
    <location>
        <position position="208"/>
    </location>
    <ligand>
        <name>Mg(2+)</name>
        <dbReference type="ChEBI" id="CHEBI:18420"/>
    </ligand>
</feature>
<dbReference type="PRINTS" id="PR00318">
    <property type="entry name" value="GPROTEINA"/>
</dbReference>
<evidence type="ECO:0000256" key="4">
    <source>
        <dbReference type="PIRSR" id="PIRSR601019-1"/>
    </source>
</evidence>
<dbReference type="GO" id="GO:0005834">
    <property type="term" value="C:heterotrimeric G-protein complex"/>
    <property type="evidence" value="ECO:0007669"/>
    <property type="project" value="TreeGrafter"/>
</dbReference>
<dbReference type="GO" id="GO:0007188">
    <property type="term" value="P:adenylate cyclase-modulating G protein-coupled receptor signaling pathway"/>
    <property type="evidence" value="ECO:0007669"/>
    <property type="project" value="TreeGrafter"/>
</dbReference>
<evidence type="ECO:0000256" key="5">
    <source>
        <dbReference type="PIRSR" id="PIRSR601019-2"/>
    </source>
</evidence>
<evidence type="ECO:0000256" key="1">
    <source>
        <dbReference type="ARBA" id="ARBA00022741"/>
    </source>
</evidence>
<dbReference type="SUPFAM" id="SSF52540">
    <property type="entry name" value="P-loop containing nucleoside triphosphate hydrolases"/>
    <property type="match status" value="1"/>
</dbReference>
<evidence type="ECO:0000313" key="6">
    <source>
        <dbReference type="Proteomes" id="UP000887540"/>
    </source>
</evidence>
<feature type="binding site" evidence="4">
    <location>
        <begin position="177"/>
        <end position="178"/>
    </location>
    <ligand>
        <name>GTP</name>
        <dbReference type="ChEBI" id="CHEBI:37565"/>
    </ligand>
</feature>
<dbReference type="PROSITE" id="PS51257">
    <property type="entry name" value="PROKAR_LIPOPROTEIN"/>
    <property type="match status" value="1"/>
</dbReference>
<keyword evidence="5" id="KW-0479">Metal-binding</keyword>
<feature type="binding site" evidence="5">
    <location>
        <position position="73"/>
    </location>
    <ligand>
        <name>Mg(2+)</name>
        <dbReference type="ChEBI" id="CHEBI:18420"/>
    </ligand>
</feature>
<dbReference type="AlphaFoldDB" id="A0A914EQ55"/>
<dbReference type="Proteomes" id="UP000887540">
    <property type="component" value="Unplaced"/>
</dbReference>
<keyword evidence="5" id="KW-0460">Magnesium</keyword>
<dbReference type="GO" id="GO:0005737">
    <property type="term" value="C:cytoplasm"/>
    <property type="evidence" value="ECO:0007669"/>
    <property type="project" value="TreeGrafter"/>
</dbReference>
<dbReference type="Gene3D" id="3.40.50.300">
    <property type="entry name" value="P-loop containing nucleotide triphosphate hydrolases"/>
    <property type="match status" value="1"/>
</dbReference>
<dbReference type="WBParaSite" id="ACRNAN_scaffold9359.g28489.t1">
    <property type="protein sequence ID" value="ACRNAN_scaffold9359.g28489.t1"/>
    <property type="gene ID" value="ACRNAN_scaffold9359.g28489"/>
</dbReference>
<organism evidence="6 7">
    <name type="scientific">Acrobeloides nanus</name>
    <dbReference type="NCBI Taxonomy" id="290746"/>
    <lineage>
        <taxon>Eukaryota</taxon>
        <taxon>Metazoa</taxon>
        <taxon>Ecdysozoa</taxon>
        <taxon>Nematoda</taxon>
        <taxon>Chromadorea</taxon>
        <taxon>Rhabditida</taxon>
        <taxon>Tylenchina</taxon>
        <taxon>Cephalobomorpha</taxon>
        <taxon>Cephaloboidea</taxon>
        <taxon>Cephalobidae</taxon>
        <taxon>Acrobeloides</taxon>
    </lineage>
</organism>
<dbReference type="GO" id="GO:0001664">
    <property type="term" value="F:G protein-coupled receptor binding"/>
    <property type="evidence" value="ECO:0007669"/>
    <property type="project" value="TreeGrafter"/>
</dbReference>
<keyword evidence="2 4" id="KW-0342">GTP-binding</keyword>
<feature type="binding site" evidence="4">
    <location>
        <begin position="69"/>
        <end position="74"/>
    </location>
    <ligand>
        <name>GTP</name>
        <dbReference type="ChEBI" id="CHEBI:37565"/>
    </ligand>
</feature>
<proteinExistence type="predicted"/>
<dbReference type="SMART" id="SM00275">
    <property type="entry name" value="G_alpha"/>
    <property type="match status" value="1"/>
</dbReference>
<evidence type="ECO:0000313" key="7">
    <source>
        <dbReference type="WBParaSite" id="ACRNAN_scaffold9359.g28489.t1"/>
    </source>
</evidence>
<dbReference type="GO" id="GO:0046872">
    <property type="term" value="F:metal ion binding"/>
    <property type="evidence" value="ECO:0007669"/>
    <property type="project" value="UniProtKB-KW"/>
</dbReference>
<dbReference type="SUPFAM" id="SSF47895">
    <property type="entry name" value="Transducin (alpha subunit), insertion domain"/>
    <property type="match status" value="1"/>
</dbReference>
<keyword evidence="6" id="KW-1185">Reference proteome</keyword>
<dbReference type="InterPro" id="IPR001019">
    <property type="entry name" value="Gprotein_alpha_su"/>
</dbReference>
<dbReference type="PANTHER" id="PTHR10218">
    <property type="entry name" value="GTP-BINDING PROTEIN ALPHA SUBUNIT"/>
    <property type="match status" value="1"/>
</dbReference>
<sequence length="224" mass="25987">MTSRHIGMSWFCGGSAGSFACWDDPSTSYLSETEIADVIKRNRTIEEQIDKDRMLAKKIMKILLLGGPESGKSTIFKQMRILHMNGFSDMDLINYRYLIYSNVIQSIYQLLEGAKALRIDINATASVEVEKFLEYYRQTPQYEVEISGELGYIIKKIFNSPFMQKVLLKQHEIELLDSAVYFLDNINRIAEQDYMPNLQDILRSRVQTTGIVEMEFDYKGFKLR</sequence>
<feature type="binding site" evidence="4">
    <location>
        <begin position="202"/>
        <end position="208"/>
    </location>
    <ligand>
        <name>GTP</name>
        <dbReference type="ChEBI" id="CHEBI:37565"/>
    </ligand>
</feature>
<dbReference type="GO" id="GO:0005525">
    <property type="term" value="F:GTP binding"/>
    <property type="evidence" value="ECO:0007669"/>
    <property type="project" value="UniProtKB-KW"/>
</dbReference>
<dbReference type="InterPro" id="IPR027417">
    <property type="entry name" value="P-loop_NTPase"/>
</dbReference>
<dbReference type="GO" id="GO:0031683">
    <property type="term" value="F:G-protein beta/gamma-subunit complex binding"/>
    <property type="evidence" value="ECO:0007669"/>
    <property type="project" value="InterPro"/>
</dbReference>
<keyword evidence="1 4" id="KW-0547">Nucleotide-binding</keyword>
<dbReference type="PANTHER" id="PTHR10218:SF353">
    <property type="entry name" value="GUANINE NUCLEOTIDE-BINDING PROTEIN ALPHA-11 SUBUNIT"/>
    <property type="match status" value="1"/>
</dbReference>
<dbReference type="PROSITE" id="PS51882">
    <property type="entry name" value="G_ALPHA"/>
    <property type="match status" value="1"/>
</dbReference>
<name>A0A914EQ55_9BILA</name>
<evidence type="ECO:0000256" key="3">
    <source>
        <dbReference type="ARBA" id="ARBA00023224"/>
    </source>
</evidence>
<keyword evidence="3" id="KW-0807">Transducer</keyword>
<dbReference type="InterPro" id="IPR011025">
    <property type="entry name" value="GproteinA_insert"/>
</dbReference>
<evidence type="ECO:0000256" key="2">
    <source>
        <dbReference type="ARBA" id="ARBA00023134"/>
    </source>
</evidence>
<dbReference type="Pfam" id="PF00503">
    <property type="entry name" value="G-alpha"/>
    <property type="match status" value="1"/>
</dbReference>
<protein>
    <submittedName>
        <fullName evidence="7">Uncharacterized protein</fullName>
    </submittedName>
</protein>
<reference evidence="7" key="1">
    <citation type="submission" date="2022-11" db="UniProtKB">
        <authorList>
            <consortium name="WormBaseParasite"/>
        </authorList>
    </citation>
    <scope>IDENTIFICATION</scope>
</reference>
<dbReference type="GO" id="GO:0003924">
    <property type="term" value="F:GTPase activity"/>
    <property type="evidence" value="ECO:0007669"/>
    <property type="project" value="InterPro"/>
</dbReference>
<accession>A0A914EQ55</accession>